<proteinExistence type="predicted"/>
<dbReference type="Pfam" id="PF07714">
    <property type="entry name" value="PK_Tyr_Ser-Thr"/>
    <property type="match status" value="1"/>
</dbReference>
<keyword evidence="1" id="KW-0808">Transferase</keyword>
<dbReference type="Gene3D" id="3.30.420.40">
    <property type="match status" value="1"/>
</dbReference>
<dbReference type="InterPro" id="IPR000719">
    <property type="entry name" value="Prot_kinase_dom"/>
</dbReference>
<dbReference type="PRINTS" id="PR00109">
    <property type="entry name" value="TYRKINASE"/>
</dbReference>
<feature type="domain" description="Protein kinase" evidence="6">
    <location>
        <begin position="13"/>
        <end position="273"/>
    </location>
</feature>
<dbReference type="InterPro" id="IPR051681">
    <property type="entry name" value="Ser/Thr_Kinases-Pseudokinases"/>
</dbReference>
<dbReference type="InterPro" id="IPR043129">
    <property type="entry name" value="ATPase_NBD"/>
</dbReference>
<comment type="caution">
    <text evidence="7">The sequence shown here is derived from an EMBL/GenBank/DDBJ whole genome shotgun (WGS) entry which is preliminary data.</text>
</comment>
<dbReference type="InterPro" id="IPR017441">
    <property type="entry name" value="Protein_kinase_ATP_BS"/>
</dbReference>
<organism evidence="7 8">
    <name type="scientific">Rhizophagus clarus</name>
    <dbReference type="NCBI Taxonomy" id="94130"/>
    <lineage>
        <taxon>Eukaryota</taxon>
        <taxon>Fungi</taxon>
        <taxon>Fungi incertae sedis</taxon>
        <taxon>Mucoromycota</taxon>
        <taxon>Glomeromycotina</taxon>
        <taxon>Glomeromycetes</taxon>
        <taxon>Glomerales</taxon>
        <taxon>Glomeraceae</taxon>
        <taxon>Rhizophagus</taxon>
    </lineage>
</organism>
<keyword evidence="2 5" id="KW-0547">Nucleotide-binding</keyword>
<reference evidence="7" key="1">
    <citation type="submission" date="2019-10" db="EMBL/GenBank/DDBJ databases">
        <title>Conservation and host-specific expression of non-tandemly repeated heterogenous ribosome RNA gene in arbuscular mycorrhizal fungi.</title>
        <authorList>
            <person name="Maeda T."/>
            <person name="Kobayashi Y."/>
            <person name="Nakagawa T."/>
            <person name="Ezawa T."/>
            <person name="Yamaguchi K."/>
            <person name="Bino T."/>
            <person name="Nishimoto Y."/>
            <person name="Shigenobu S."/>
            <person name="Kawaguchi M."/>
        </authorList>
    </citation>
    <scope>NUCLEOTIDE SEQUENCE</scope>
    <source>
        <strain evidence="7">HR1</strain>
    </source>
</reference>
<evidence type="ECO:0000256" key="1">
    <source>
        <dbReference type="ARBA" id="ARBA00022679"/>
    </source>
</evidence>
<name>A0A8H3QT14_9GLOM</name>
<evidence type="ECO:0000256" key="3">
    <source>
        <dbReference type="ARBA" id="ARBA00022777"/>
    </source>
</evidence>
<keyword evidence="3 7" id="KW-0418">Kinase</keyword>
<feature type="binding site" evidence="5">
    <location>
        <position position="45"/>
    </location>
    <ligand>
        <name>ATP</name>
        <dbReference type="ChEBI" id="CHEBI:30616"/>
    </ligand>
</feature>
<evidence type="ECO:0000256" key="2">
    <source>
        <dbReference type="ARBA" id="ARBA00022741"/>
    </source>
</evidence>
<dbReference type="PROSITE" id="PS00107">
    <property type="entry name" value="PROTEIN_KINASE_ATP"/>
    <property type="match status" value="1"/>
</dbReference>
<protein>
    <submittedName>
        <fullName evidence="7">Kinase-like domain-containing protein</fullName>
    </submittedName>
</protein>
<evidence type="ECO:0000256" key="4">
    <source>
        <dbReference type="ARBA" id="ARBA00022840"/>
    </source>
</evidence>
<gene>
    <name evidence="7" type="ORF">RCL2_001721900</name>
</gene>
<keyword evidence="4 5" id="KW-0067">ATP-binding</keyword>
<dbReference type="GO" id="GO:0004674">
    <property type="term" value="F:protein serine/threonine kinase activity"/>
    <property type="evidence" value="ECO:0007669"/>
    <property type="project" value="TreeGrafter"/>
</dbReference>
<dbReference type="EMBL" id="BLAL01000194">
    <property type="protein sequence ID" value="GES90367.1"/>
    <property type="molecule type" value="Genomic_DNA"/>
</dbReference>
<dbReference type="OrthoDB" id="10252171at2759"/>
<dbReference type="AlphaFoldDB" id="A0A8H3QT14"/>
<evidence type="ECO:0000256" key="5">
    <source>
        <dbReference type="PROSITE-ProRule" id="PRU10141"/>
    </source>
</evidence>
<evidence type="ECO:0000313" key="7">
    <source>
        <dbReference type="EMBL" id="GES90367.1"/>
    </source>
</evidence>
<dbReference type="SUPFAM" id="SSF53067">
    <property type="entry name" value="Actin-like ATPase domain"/>
    <property type="match status" value="1"/>
</dbReference>
<dbReference type="GO" id="GO:0005524">
    <property type="term" value="F:ATP binding"/>
    <property type="evidence" value="ECO:0007669"/>
    <property type="project" value="UniProtKB-UniRule"/>
</dbReference>
<dbReference type="PANTHER" id="PTHR44329">
    <property type="entry name" value="SERINE/THREONINE-PROTEIN KINASE TNNI3K-RELATED"/>
    <property type="match status" value="1"/>
</dbReference>
<dbReference type="Gene3D" id="1.10.510.10">
    <property type="entry name" value="Transferase(Phosphotransferase) domain 1"/>
    <property type="match status" value="1"/>
</dbReference>
<dbReference type="PANTHER" id="PTHR44329:SF288">
    <property type="entry name" value="MITOGEN-ACTIVATED PROTEIN KINASE KINASE KINASE 20"/>
    <property type="match status" value="1"/>
</dbReference>
<evidence type="ECO:0000259" key="6">
    <source>
        <dbReference type="PROSITE" id="PS50011"/>
    </source>
</evidence>
<accession>A0A8H3QT14</accession>
<dbReference type="PROSITE" id="PS50011">
    <property type="entry name" value="PROTEIN_KINASE_DOM"/>
    <property type="match status" value="1"/>
</dbReference>
<dbReference type="SUPFAM" id="SSF56112">
    <property type="entry name" value="Protein kinase-like (PK-like)"/>
    <property type="match status" value="1"/>
</dbReference>
<evidence type="ECO:0000313" key="8">
    <source>
        <dbReference type="Proteomes" id="UP000615446"/>
    </source>
</evidence>
<dbReference type="InterPro" id="IPR001245">
    <property type="entry name" value="Ser-Thr/Tyr_kinase_cat_dom"/>
</dbReference>
<sequence>MDAFFQSHELHQFSNIQEIGFGAFSKVYRANWITSSSSSNCMALKCFNNANAKQIVNELKTQRVVDYNENIIRIYGISENEFGYLLVMEYADGGTLRNYLGNNFQALSWNDKYKLAFQLASAIECLHHEGIVHSDLHSKNILVHQNNIKLSDFGLSRRTKEQSNSLSALIGMIPYVDSRLLETQGINYKLNKKSDIYSAGVLFWELSSGYPPFSREESDDNLILMLRIINGSREKIIPGTPQEYSKLYVDCWNRDPDSRPTVNDVINTLNSILQTNSTDSSNVAVPTDNVDRDTSDTLSHSLRFLNLFDNNNLSCESSRTSIEDVKSQIVVAIDFGIKYSSFAYVNKVNPEIITNNYTWPEQVGKLKTNTALLYDENYDNIIEWGYTATTHNNSVENFLLNLLEISEDYKPRLPARLSYKKAITDYLREIGKLIKETINTAWPNSKFLDDVLIILTISASFSDFAKEILKKCLLEAELINNINYRAPLYDDDDL</sequence>
<dbReference type="InterPro" id="IPR011009">
    <property type="entry name" value="Kinase-like_dom_sf"/>
</dbReference>
<dbReference type="Proteomes" id="UP000615446">
    <property type="component" value="Unassembled WGS sequence"/>
</dbReference>